<reference evidence="4 5" key="1">
    <citation type="submission" date="2021-12" db="EMBL/GenBank/DDBJ databases">
        <title>High titer production of polyol ester of fatty acids by Rhodotorula paludigena BS15 towards product separation-free biomass refinery.</title>
        <authorList>
            <person name="Mano J."/>
            <person name="Ono H."/>
            <person name="Tanaka T."/>
            <person name="Naito K."/>
            <person name="Sushida H."/>
            <person name="Ike M."/>
            <person name="Tokuyasu K."/>
            <person name="Kitaoka M."/>
        </authorList>
    </citation>
    <scope>NUCLEOTIDE SEQUENCE [LARGE SCALE GENOMIC DNA]</scope>
    <source>
        <strain evidence="4 5">BS15</strain>
    </source>
</reference>
<feature type="transmembrane region" description="Helical" evidence="3">
    <location>
        <begin position="125"/>
        <end position="147"/>
    </location>
</feature>
<feature type="compositionally biased region" description="Basic and acidic residues" evidence="2">
    <location>
        <begin position="61"/>
        <end position="71"/>
    </location>
</feature>
<feature type="compositionally biased region" description="Basic and acidic residues" evidence="2">
    <location>
        <begin position="13"/>
        <end position="27"/>
    </location>
</feature>
<sequence length="446" mass="47231">MRSLGRSGGRGGRALDDRDGGGDDDRSYAPVNQDDDEYDDRSDQKQGNRGASDDSDTGSNGRDHAKRDTDGSHSQSEGSDGDYSSQKAGAGGRGSDTDDDEHTTSKHAHGEDEEKEESALKKYKWWWIGAAVLALIVVIALAAYFILVNELIQRVGLEQQFDHKLKQHGCKRQKSCSSSGTAVSSAPLAALVTSAPALDPDTTTLFETVFKTKTEASKPVSTALSSAGGEDGVTKESTTATWFDNDQHSTACGTTGSDKDLLVALPPDIARRVHLPHFQFMTHTLEPQFGSNGSKASSLCGEKLKVWQPVSNQTITVEVVDVCNACPSSTAIDLSRAAFLKLSRPLYDDDKEALRVGILEVQWWFPDSTLQSQLDFGFQEWSTGADEDTGSMAGGASGGHGSTNGASRTATAVPSSMSVGLTDGLVADDEPGVSAGGRSEMLAGAE</sequence>
<keyword evidence="1" id="KW-0732">Signal</keyword>
<dbReference type="CDD" id="cd22191">
    <property type="entry name" value="DPBB_RlpA_EXP_N-like"/>
    <property type="match status" value="1"/>
</dbReference>
<dbReference type="EMBL" id="BQKY01000014">
    <property type="protein sequence ID" value="GJN93439.1"/>
    <property type="molecule type" value="Genomic_DNA"/>
</dbReference>
<feature type="compositionally biased region" description="Basic and acidic residues" evidence="2">
    <location>
        <begin position="102"/>
        <end position="115"/>
    </location>
</feature>
<evidence type="ECO:0000313" key="4">
    <source>
        <dbReference type="EMBL" id="GJN93439.1"/>
    </source>
</evidence>
<name>A0AAV5GW57_9BASI</name>
<keyword evidence="3" id="KW-1133">Transmembrane helix</keyword>
<dbReference type="PANTHER" id="PTHR31836:SF28">
    <property type="entry name" value="SRCR DOMAIN-CONTAINING PROTEIN-RELATED"/>
    <property type="match status" value="1"/>
</dbReference>
<proteinExistence type="predicted"/>
<protein>
    <recommendedName>
        <fullName evidence="6">RlpA-like protein double-psi beta-barrel domain-containing protein</fullName>
    </recommendedName>
</protein>
<comment type="caution">
    <text evidence="4">The sequence shown here is derived from an EMBL/GenBank/DDBJ whole genome shotgun (WGS) entry which is preliminary data.</text>
</comment>
<feature type="region of interest" description="Disordered" evidence="2">
    <location>
        <begin position="1"/>
        <end position="115"/>
    </location>
</feature>
<feature type="compositionally biased region" description="Gly residues" evidence="2">
    <location>
        <begin position="392"/>
        <end position="402"/>
    </location>
</feature>
<evidence type="ECO:0000256" key="2">
    <source>
        <dbReference type="SAM" id="MobiDB-lite"/>
    </source>
</evidence>
<dbReference type="SUPFAM" id="SSF50685">
    <property type="entry name" value="Barwin-like endoglucanases"/>
    <property type="match status" value="1"/>
</dbReference>
<dbReference type="PANTHER" id="PTHR31836">
    <property type="match status" value="1"/>
</dbReference>
<keyword evidence="5" id="KW-1185">Reference proteome</keyword>
<keyword evidence="3" id="KW-0472">Membrane</keyword>
<dbReference type="InterPro" id="IPR051477">
    <property type="entry name" value="Expansin_CellWall"/>
</dbReference>
<gene>
    <name evidence="4" type="ORF">Rhopal_006495-T1</name>
</gene>
<organism evidence="4 5">
    <name type="scientific">Rhodotorula paludigena</name>
    <dbReference type="NCBI Taxonomy" id="86838"/>
    <lineage>
        <taxon>Eukaryota</taxon>
        <taxon>Fungi</taxon>
        <taxon>Dikarya</taxon>
        <taxon>Basidiomycota</taxon>
        <taxon>Pucciniomycotina</taxon>
        <taxon>Microbotryomycetes</taxon>
        <taxon>Sporidiobolales</taxon>
        <taxon>Sporidiobolaceae</taxon>
        <taxon>Rhodotorula</taxon>
    </lineage>
</organism>
<accession>A0AAV5GW57</accession>
<evidence type="ECO:0000313" key="5">
    <source>
        <dbReference type="Proteomes" id="UP001342314"/>
    </source>
</evidence>
<keyword evidence="3" id="KW-0812">Transmembrane</keyword>
<feature type="region of interest" description="Disordered" evidence="2">
    <location>
        <begin position="385"/>
        <end position="446"/>
    </location>
</feature>
<dbReference type="AlphaFoldDB" id="A0AAV5GW57"/>
<feature type="compositionally biased region" description="Polar residues" evidence="2">
    <location>
        <begin position="408"/>
        <end position="419"/>
    </location>
</feature>
<feature type="compositionally biased region" description="Polar residues" evidence="2">
    <location>
        <begin position="72"/>
        <end position="87"/>
    </location>
</feature>
<evidence type="ECO:0000256" key="3">
    <source>
        <dbReference type="SAM" id="Phobius"/>
    </source>
</evidence>
<evidence type="ECO:0000256" key="1">
    <source>
        <dbReference type="ARBA" id="ARBA00022729"/>
    </source>
</evidence>
<evidence type="ECO:0008006" key="6">
    <source>
        <dbReference type="Google" id="ProtNLM"/>
    </source>
</evidence>
<dbReference type="Gene3D" id="2.40.40.10">
    <property type="entry name" value="RlpA-like domain"/>
    <property type="match status" value="1"/>
</dbReference>
<dbReference type="InterPro" id="IPR036908">
    <property type="entry name" value="RlpA-like_sf"/>
</dbReference>
<dbReference type="Proteomes" id="UP001342314">
    <property type="component" value="Unassembled WGS sequence"/>
</dbReference>
<feature type="compositionally biased region" description="Gly residues" evidence="2">
    <location>
        <begin position="1"/>
        <end position="12"/>
    </location>
</feature>